<accession>A0A366L928</accession>
<dbReference type="OrthoDB" id="1242812at2"/>
<dbReference type="EMBL" id="QNQU01000004">
    <property type="protein sequence ID" value="RBQ09979.1"/>
    <property type="molecule type" value="Genomic_DNA"/>
</dbReference>
<evidence type="ECO:0000313" key="1">
    <source>
        <dbReference type="EMBL" id="RBQ09979.1"/>
    </source>
</evidence>
<evidence type="ECO:0000313" key="2">
    <source>
        <dbReference type="Proteomes" id="UP000252081"/>
    </source>
</evidence>
<dbReference type="RefSeq" id="WP_113947914.1">
    <property type="nucleotide sequence ID" value="NZ_QNQU01000004.1"/>
</dbReference>
<name>A0A366L928_9SPHI</name>
<reference evidence="1 2" key="1">
    <citation type="submission" date="2018-07" db="EMBL/GenBank/DDBJ databases">
        <title>A draft genome of a endophytic bacteria, a new species of Pedobacter.</title>
        <authorList>
            <person name="Zhang Z.D."/>
            <person name="Chen Z.J."/>
        </authorList>
    </citation>
    <scope>NUCLEOTIDE SEQUENCE [LARGE SCALE GENOMIC DNA]</scope>
    <source>
        <strain evidence="1 2">RS10</strain>
    </source>
</reference>
<protein>
    <submittedName>
        <fullName evidence="1">Uncharacterized protein</fullName>
    </submittedName>
</protein>
<dbReference type="Proteomes" id="UP000252081">
    <property type="component" value="Unassembled WGS sequence"/>
</dbReference>
<comment type="caution">
    <text evidence="1">The sequence shown here is derived from an EMBL/GenBank/DDBJ whole genome shotgun (WGS) entry which is preliminary data.</text>
</comment>
<keyword evidence="2" id="KW-1185">Reference proteome</keyword>
<organism evidence="1 2">
    <name type="scientific">Pedobacter miscanthi</name>
    <dbReference type="NCBI Taxonomy" id="2259170"/>
    <lineage>
        <taxon>Bacteria</taxon>
        <taxon>Pseudomonadati</taxon>
        <taxon>Bacteroidota</taxon>
        <taxon>Sphingobacteriia</taxon>
        <taxon>Sphingobacteriales</taxon>
        <taxon>Sphingobacteriaceae</taxon>
        <taxon>Pedobacter</taxon>
    </lineage>
</organism>
<gene>
    <name evidence="1" type="ORF">DRW42_05955</name>
</gene>
<proteinExistence type="predicted"/>
<dbReference type="AlphaFoldDB" id="A0A366L928"/>
<sequence>MKKQTKIILGAISLVFLLAWVLAYKLHWFGGKTDAQLADSIVTDTVQQAATVGEPILVPVSSTDEEKKEVIIDFPTNGNKVEDFVPQTYKIALEAKGLLDSDDLEDAVLVLQHKTDSTAKRPTLVLLKEPGGGYRLHATSWEAIGAAYINGDFPQYDNEDISIDQNRTLVISTYSIGPVGNRDTRYRFINNELELVNMETYNQGAGGQTRAEYDILNHKITVEEVNTMKEDMPSTLSHAKLPLNKHYLFKDIDPVTVFSE</sequence>